<name>A0A0K6GJ42_9AGAM</name>
<dbReference type="Pfam" id="PF00903">
    <property type="entry name" value="Glyoxalase"/>
    <property type="match status" value="1"/>
</dbReference>
<evidence type="ECO:0000313" key="2">
    <source>
        <dbReference type="EMBL" id="CUA78414.1"/>
    </source>
</evidence>
<keyword evidence="3" id="KW-1185">Reference proteome</keyword>
<proteinExistence type="predicted"/>
<dbReference type="InterPro" id="IPR029068">
    <property type="entry name" value="Glyas_Bleomycin-R_OHBP_Dase"/>
</dbReference>
<dbReference type="PANTHER" id="PTHR35006:SF2">
    <property type="entry name" value="GLYOXALASE FAMILY PROTEIN (AFU_ORTHOLOGUE AFUA_5G14830)"/>
    <property type="match status" value="1"/>
</dbReference>
<sequence>MPLDHVGNGNITDLQASKAFYEKALAPLGYKVVHDISPHAIGFGTGPYTADFWISGSGSTNPESERREAGQIMHIAFKGSRAQVHAFHEAAIQAGGKCNGPPGFRPQYHPLYYGSFIFDPDGNNIEVVNHGSTWQWIWYFVGVQFGFIKPTQSNYKKD</sequence>
<protein>
    <recommendedName>
        <fullName evidence="1">VOC domain-containing protein</fullName>
    </recommendedName>
</protein>
<evidence type="ECO:0000313" key="3">
    <source>
        <dbReference type="Proteomes" id="UP000044841"/>
    </source>
</evidence>
<dbReference type="InterPro" id="IPR037523">
    <property type="entry name" value="VOC_core"/>
</dbReference>
<dbReference type="PANTHER" id="PTHR35006">
    <property type="entry name" value="GLYOXALASE FAMILY PROTEIN (AFU_ORTHOLOGUE AFUA_5G14830)"/>
    <property type="match status" value="1"/>
</dbReference>
<dbReference type="Proteomes" id="UP000044841">
    <property type="component" value="Unassembled WGS sequence"/>
</dbReference>
<evidence type="ECO:0000259" key="1">
    <source>
        <dbReference type="PROSITE" id="PS51819"/>
    </source>
</evidence>
<gene>
    <name evidence="2" type="ORF">RSOLAG22IIIB_07067</name>
</gene>
<organism evidence="2 3">
    <name type="scientific">Rhizoctonia solani</name>
    <dbReference type="NCBI Taxonomy" id="456999"/>
    <lineage>
        <taxon>Eukaryota</taxon>
        <taxon>Fungi</taxon>
        <taxon>Dikarya</taxon>
        <taxon>Basidiomycota</taxon>
        <taxon>Agaricomycotina</taxon>
        <taxon>Agaricomycetes</taxon>
        <taxon>Cantharellales</taxon>
        <taxon>Ceratobasidiaceae</taxon>
        <taxon>Rhizoctonia</taxon>
    </lineage>
</organism>
<dbReference type="CDD" id="cd07262">
    <property type="entry name" value="VOC_like"/>
    <property type="match status" value="1"/>
</dbReference>
<reference evidence="2 3" key="1">
    <citation type="submission" date="2015-07" db="EMBL/GenBank/DDBJ databases">
        <authorList>
            <person name="Noorani M."/>
        </authorList>
    </citation>
    <scope>NUCLEOTIDE SEQUENCE [LARGE SCALE GENOMIC DNA]</scope>
    <source>
        <strain evidence="2">BBA 69670</strain>
    </source>
</reference>
<feature type="domain" description="VOC" evidence="1">
    <location>
        <begin position="2"/>
        <end position="130"/>
    </location>
</feature>
<dbReference type="InterPro" id="IPR004360">
    <property type="entry name" value="Glyas_Fos-R_dOase_dom"/>
</dbReference>
<accession>A0A0K6GJ42</accession>
<dbReference type="AlphaFoldDB" id="A0A0K6GJ42"/>
<dbReference type="SUPFAM" id="SSF54593">
    <property type="entry name" value="Glyoxalase/Bleomycin resistance protein/Dihydroxybiphenyl dioxygenase"/>
    <property type="match status" value="1"/>
</dbReference>
<dbReference type="PROSITE" id="PS51819">
    <property type="entry name" value="VOC"/>
    <property type="match status" value="1"/>
</dbReference>
<dbReference type="Gene3D" id="3.10.180.10">
    <property type="entry name" value="2,3-Dihydroxybiphenyl 1,2-Dioxygenase, domain 1"/>
    <property type="match status" value="1"/>
</dbReference>
<dbReference type="EMBL" id="CYGV01002011">
    <property type="protein sequence ID" value="CUA78414.1"/>
    <property type="molecule type" value="Genomic_DNA"/>
</dbReference>